<dbReference type="EMBL" id="CP098242">
    <property type="protein sequence ID" value="WAW10001.1"/>
    <property type="molecule type" value="Genomic_DNA"/>
</dbReference>
<evidence type="ECO:0000313" key="1">
    <source>
        <dbReference type="EMBL" id="WAW10001.1"/>
    </source>
</evidence>
<evidence type="ECO:0008006" key="3">
    <source>
        <dbReference type="Google" id="ProtNLM"/>
    </source>
</evidence>
<dbReference type="KEGG" id="ovb:NB640_12400"/>
<dbReference type="Proteomes" id="UP001156215">
    <property type="component" value="Chromosome"/>
</dbReference>
<dbReference type="RefSeq" id="WP_269309004.1">
    <property type="nucleotide sequence ID" value="NZ_CP098242.1"/>
</dbReference>
<dbReference type="InterPro" id="IPR058003">
    <property type="entry name" value="Phage_gp12"/>
</dbReference>
<keyword evidence="2" id="KW-1185">Reference proteome</keyword>
<reference evidence="1" key="1">
    <citation type="journal article" date="2022" name="Front. Microbiol.">
        <title>New perspectives on an old grouping: The genomic and phenotypic variability of Oxalobacter formigenes and the implications for calcium oxalate stone prevention.</title>
        <authorList>
            <person name="Chmiel J.A."/>
            <person name="Carr C."/>
            <person name="Stuivenberg G.A."/>
            <person name="Venema R."/>
            <person name="Chanyi R.M."/>
            <person name="Al K.F."/>
            <person name="Giguere D."/>
            <person name="Say H."/>
            <person name="Akouris P.P."/>
            <person name="Dominguez Romero S.A."/>
            <person name="Kwong A."/>
            <person name="Tai V."/>
            <person name="Koval S.F."/>
            <person name="Razvi H."/>
            <person name="Bjazevic J."/>
            <person name="Burton J.P."/>
        </authorList>
    </citation>
    <scope>NUCLEOTIDE SEQUENCE</scope>
    <source>
        <strain evidence="1">WoOx3</strain>
    </source>
</reference>
<dbReference type="Pfam" id="PF25675">
    <property type="entry name" value="Phage_nozzle"/>
    <property type="match status" value="1"/>
</dbReference>
<evidence type="ECO:0000313" key="2">
    <source>
        <dbReference type="Proteomes" id="UP001156215"/>
    </source>
</evidence>
<name>A0A9E9LXD8_9BURK</name>
<dbReference type="AlphaFoldDB" id="A0A9E9LXD8"/>
<sequence length="768" mass="84638">MLINKSIPSLFNGVSQQPASMRHTSQCEVADNIYPTVAIGFSKRTNTEYRAKLRDTLDREVFSKLINRDTSERYEVFIADGMIEVYDLITFEKKTVNTPDGLGYLTSENPKIDFNMTTIADHSFVLNRTVKAGMAEGKKPANPVNIGFANVIASPASHAFHITVNGTTATVSLGAGGATISGLADSLRSELSTKLGGGYSVTRFTSGGIMVEKVDGGEVEITASDTYGNEGVKAISNGVSRFSYLPATLIPDYVIEVIGDPDNSESDYYVEYKDGRWIETTASDISNEFDLSTMPHVLIREADGTFTFKQAEWAGRTTGDEDSNPNPSFIGASINDIYLIRNRLGLLADENVVLSRANEFYSFYGESARTVIDSDPIDAPAPGNKVSILKYAVSFNKVLLLFSDQTQFQLTAGETLTPKTARIDPTTSFESSPLVRPVSIGMELFFTVARGGYSGVREYYVDNTTVSNDAIDITAHVDSYVPGDIFKLASSSNEDLLVAASAREPNVLYAYKFYWSKDEKLQSAWFRFIFEEGVEILDMDFIANNLYLIIKRADGVYLETMNFQPSLEDRGLSFRVLLDRRVTLTGSYDPATKLTTWELPYTPTGPVSVVLGGSFEGQRGFQLFGTTVEGNKVTAKGDYSGGEAFIGVPYTMRYEFSEQYAEDGQKNALLSATVKLRRMLVNYSDSGYFRINVTPWARQTYTYVFTGTALGDASAVIGTVPIVSGSYRFPIKSSNLRTRIEIINDSHLPSHFQSAEWEAEMVVKSQRG</sequence>
<proteinExistence type="predicted"/>
<protein>
    <recommendedName>
        <fullName evidence="3">Tail tubular protein B</fullName>
    </recommendedName>
</protein>
<gene>
    <name evidence="1" type="ORF">NB640_12400</name>
</gene>
<accession>A0A9E9LXD8</accession>
<organism evidence="1 2">
    <name type="scientific">Oxalobacter vibrioformis</name>
    <dbReference type="NCBI Taxonomy" id="933080"/>
    <lineage>
        <taxon>Bacteria</taxon>
        <taxon>Pseudomonadati</taxon>
        <taxon>Pseudomonadota</taxon>
        <taxon>Betaproteobacteria</taxon>
        <taxon>Burkholderiales</taxon>
        <taxon>Oxalobacteraceae</taxon>
        <taxon>Oxalobacter</taxon>
    </lineage>
</organism>